<name>A0A139HTP4_9PEZI</name>
<dbReference type="EMBL" id="LFZN01000010">
    <property type="protein sequence ID" value="KXT05845.1"/>
    <property type="molecule type" value="Genomic_DNA"/>
</dbReference>
<protein>
    <submittedName>
        <fullName evidence="2">Uncharacterized protein</fullName>
    </submittedName>
</protein>
<organism evidence="2 3">
    <name type="scientific">Pseudocercospora eumusae</name>
    <dbReference type="NCBI Taxonomy" id="321146"/>
    <lineage>
        <taxon>Eukaryota</taxon>
        <taxon>Fungi</taxon>
        <taxon>Dikarya</taxon>
        <taxon>Ascomycota</taxon>
        <taxon>Pezizomycotina</taxon>
        <taxon>Dothideomycetes</taxon>
        <taxon>Dothideomycetidae</taxon>
        <taxon>Mycosphaerellales</taxon>
        <taxon>Mycosphaerellaceae</taxon>
        <taxon>Pseudocercospora</taxon>
    </lineage>
</organism>
<sequence>MSNKDWLQFPRHYIDNWPAEDVSVTRSKNVDSGLSSNKNEITGSSAKEISSTSKRDMRAPKRQNQRGPLQFIPRRNIPPLNPSKASIVLGNGIPSRNASPRMTGARIRGNAIQQALRRGSVRGQELKTGFYGIG</sequence>
<accession>A0A139HTP4</accession>
<keyword evidence="3" id="KW-1185">Reference proteome</keyword>
<evidence type="ECO:0000313" key="2">
    <source>
        <dbReference type="EMBL" id="KXT05845.1"/>
    </source>
</evidence>
<feature type="compositionally biased region" description="Polar residues" evidence="1">
    <location>
        <begin position="24"/>
        <end position="52"/>
    </location>
</feature>
<gene>
    <name evidence="2" type="ORF">AC578_1034</name>
</gene>
<comment type="caution">
    <text evidence="2">The sequence shown here is derived from an EMBL/GenBank/DDBJ whole genome shotgun (WGS) entry which is preliminary data.</text>
</comment>
<reference evidence="2 3" key="1">
    <citation type="submission" date="2015-07" db="EMBL/GenBank/DDBJ databases">
        <title>Comparative genomics of the Sigatoka disease complex on banana suggests a link between parallel evolutionary changes in Pseudocercospora fijiensis and Pseudocercospora eumusae and increased virulence on the banana host.</title>
        <authorList>
            <person name="Chang T.-C."/>
            <person name="Salvucci A."/>
            <person name="Crous P.W."/>
            <person name="Stergiopoulos I."/>
        </authorList>
    </citation>
    <scope>NUCLEOTIDE SEQUENCE [LARGE SCALE GENOMIC DNA]</scope>
    <source>
        <strain evidence="2 3">CBS 114824</strain>
    </source>
</reference>
<dbReference type="AlphaFoldDB" id="A0A139HTP4"/>
<dbReference type="Proteomes" id="UP000070133">
    <property type="component" value="Unassembled WGS sequence"/>
</dbReference>
<evidence type="ECO:0000256" key="1">
    <source>
        <dbReference type="SAM" id="MobiDB-lite"/>
    </source>
</evidence>
<evidence type="ECO:0000313" key="3">
    <source>
        <dbReference type="Proteomes" id="UP000070133"/>
    </source>
</evidence>
<feature type="region of interest" description="Disordered" evidence="1">
    <location>
        <begin position="18"/>
        <end position="103"/>
    </location>
</feature>
<proteinExistence type="predicted"/>